<reference evidence="4" key="1">
    <citation type="submission" date="2016-10" db="EMBL/GenBank/DDBJ databases">
        <authorList>
            <person name="Varghese N."/>
            <person name="Submissions S."/>
        </authorList>
    </citation>
    <scope>NUCLEOTIDE SEQUENCE [LARGE SCALE GENOMIC DNA]</scope>
    <source>
        <strain evidence="4">SP</strain>
    </source>
</reference>
<organism evidence="3 4">
    <name type="scientific">Evansella caseinilytica</name>
    <dbReference type="NCBI Taxonomy" id="1503961"/>
    <lineage>
        <taxon>Bacteria</taxon>
        <taxon>Bacillati</taxon>
        <taxon>Bacillota</taxon>
        <taxon>Bacilli</taxon>
        <taxon>Bacillales</taxon>
        <taxon>Bacillaceae</taxon>
        <taxon>Evansella</taxon>
    </lineage>
</organism>
<dbReference type="GO" id="GO:0008233">
    <property type="term" value="F:peptidase activity"/>
    <property type="evidence" value="ECO:0007669"/>
    <property type="project" value="UniProtKB-KW"/>
</dbReference>
<dbReference type="InterPro" id="IPR036390">
    <property type="entry name" value="WH_DNA-bd_sf"/>
</dbReference>
<name>A0A1H3L0J8_9BACI</name>
<evidence type="ECO:0000259" key="2">
    <source>
        <dbReference type="PROSITE" id="PS50995"/>
    </source>
</evidence>
<keyword evidence="4" id="KW-1185">Reference proteome</keyword>
<proteinExistence type="predicted"/>
<dbReference type="PROSITE" id="PS50995">
    <property type="entry name" value="HTH_MARR_2"/>
    <property type="match status" value="1"/>
</dbReference>
<keyword evidence="1" id="KW-0238">DNA-binding</keyword>
<evidence type="ECO:0000313" key="3">
    <source>
        <dbReference type="EMBL" id="SDY57921.1"/>
    </source>
</evidence>
<keyword evidence="3" id="KW-0378">Hydrolase</keyword>
<sequence>MDWGSELNMPLNRNDHLLLNYIRGLNKILEEEWQTNARKLGLTLAELHVMWIVNSKNQLSVSDIAKIGLWDRSTVMQMIKRLQEKGLVRMIKSEKDLRVTYVELTPKGKEKREQSRQKEFKLFEFLHSYEKNNEQWMTEFCRFYREVNRYFHGDEFVDWVEETTEKYEKL</sequence>
<dbReference type="PANTHER" id="PTHR33164">
    <property type="entry name" value="TRANSCRIPTIONAL REGULATOR, MARR FAMILY"/>
    <property type="match status" value="1"/>
</dbReference>
<dbReference type="PANTHER" id="PTHR33164:SF43">
    <property type="entry name" value="HTH-TYPE TRANSCRIPTIONAL REPRESSOR YETL"/>
    <property type="match status" value="1"/>
</dbReference>
<keyword evidence="3" id="KW-0645">Protease</keyword>
<dbReference type="InterPro" id="IPR039422">
    <property type="entry name" value="MarR/SlyA-like"/>
</dbReference>
<accession>A0A1H3L0J8</accession>
<dbReference type="EMBL" id="FNPI01000002">
    <property type="protein sequence ID" value="SDY57921.1"/>
    <property type="molecule type" value="Genomic_DNA"/>
</dbReference>
<dbReference type="GO" id="GO:0003677">
    <property type="term" value="F:DNA binding"/>
    <property type="evidence" value="ECO:0007669"/>
    <property type="project" value="UniProtKB-KW"/>
</dbReference>
<dbReference type="InterPro" id="IPR000835">
    <property type="entry name" value="HTH_MarR-typ"/>
</dbReference>
<dbReference type="GO" id="GO:0006950">
    <property type="term" value="P:response to stress"/>
    <property type="evidence" value="ECO:0007669"/>
    <property type="project" value="TreeGrafter"/>
</dbReference>
<protein>
    <submittedName>
        <fullName evidence="3">MarR family transcriptional regulator, protease production regulatory protein HPr</fullName>
    </submittedName>
</protein>
<dbReference type="GO" id="GO:0006508">
    <property type="term" value="P:proteolysis"/>
    <property type="evidence" value="ECO:0007669"/>
    <property type="project" value="UniProtKB-KW"/>
</dbReference>
<gene>
    <name evidence="3" type="ORF">SAMN05421736_102320</name>
</gene>
<dbReference type="SUPFAM" id="SSF46785">
    <property type="entry name" value="Winged helix' DNA-binding domain"/>
    <property type="match status" value="1"/>
</dbReference>
<dbReference type="Gene3D" id="1.10.10.10">
    <property type="entry name" value="Winged helix-like DNA-binding domain superfamily/Winged helix DNA-binding domain"/>
    <property type="match status" value="1"/>
</dbReference>
<feature type="domain" description="HTH marR-type" evidence="2">
    <location>
        <begin position="15"/>
        <end position="152"/>
    </location>
</feature>
<evidence type="ECO:0000313" key="4">
    <source>
        <dbReference type="Proteomes" id="UP000198935"/>
    </source>
</evidence>
<dbReference type="Proteomes" id="UP000198935">
    <property type="component" value="Unassembled WGS sequence"/>
</dbReference>
<evidence type="ECO:0000256" key="1">
    <source>
        <dbReference type="ARBA" id="ARBA00023125"/>
    </source>
</evidence>
<dbReference type="GO" id="GO:0003700">
    <property type="term" value="F:DNA-binding transcription factor activity"/>
    <property type="evidence" value="ECO:0007669"/>
    <property type="project" value="InterPro"/>
</dbReference>
<dbReference type="SMART" id="SM00347">
    <property type="entry name" value="HTH_MARR"/>
    <property type="match status" value="1"/>
</dbReference>
<dbReference type="AlphaFoldDB" id="A0A1H3L0J8"/>
<dbReference type="InterPro" id="IPR036388">
    <property type="entry name" value="WH-like_DNA-bd_sf"/>
</dbReference>
<dbReference type="STRING" id="1503961.SAMN05421736_102320"/>
<dbReference type="Pfam" id="PF01047">
    <property type="entry name" value="MarR"/>
    <property type="match status" value="1"/>
</dbReference>